<dbReference type="InterPro" id="IPR001782">
    <property type="entry name" value="Flag_FlgI"/>
</dbReference>
<evidence type="ECO:0000256" key="2">
    <source>
        <dbReference type="ARBA" id="ARBA00004117"/>
    </source>
</evidence>
<gene>
    <name evidence="6" type="ORF">KOR42_30650</name>
</gene>
<comment type="subcellular location">
    <subcellularLocation>
        <location evidence="2">Bacterial flagellum basal body</location>
    </subcellularLocation>
</comment>
<comment type="caution">
    <text evidence="6">The sequence shown here is derived from an EMBL/GenBank/DDBJ whole genome shotgun (WGS) entry which is preliminary data.</text>
</comment>
<dbReference type="GO" id="GO:0009428">
    <property type="term" value="C:bacterial-type flagellum basal body, distal rod, P ring"/>
    <property type="evidence" value="ECO:0007669"/>
    <property type="project" value="InterPro"/>
</dbReference>
<organism evidence="6 7">
    <name type="scientific">Thalassoglobus neptunius</name>
    <dbReference type="NCBI Taxonomy" id="1938619"/>
    <lineage>
        <taxon>Bacteria</taxon>
        <taxon>Pseudomonadati</taxon>
        <taxon>Planctomycetota</taxon>
        <taxon>Planctomycetia</taxon>
        <taxon>Planctomycetales</taxon>
        <taxon>Planctomycetaceae</taxon>
        <taxon>Thalassoglobus</taxon>
    </lineage>
</organism>
<keyword evidence="4" id="KW-0975">Bacterial flagellum</keyword>
<feature type="region of interest" description="Disordered" evidence="5">
    <location>
        <begin position="583"/>
        <end position="602"/>
    </location>
</feature>
<evidence type="ECO:0000313" key="6">
    <source>
        <dbReference type="EMBL" id="TWT52197.1"/>
    </source>
</evidence>
<evidence type="ECO:0000256" key="3">
    <source>
        <dbReference type="ARBA" id="ARBA00022729"/>
    </source>
</evidence>
<keyword evidence="6" id="KW-0966">Cell projection</keyword>
<feature type="compositionally biased region" description="Polar residues" evidence="5">
    <location>
        <begin position="1"/>
        <end position="11"/>
    </location>
</feature>
<feature type="compositionally biased region" description="Polar residues" evidence="5">
    <location>
        <begin position="585"/>
        <end position="597"/>
    </location>
</feature>
<evidence type="ECO:0000256" key="1">
    <source>
        <dbReference type="ARBA" id="ARBA00002591"/>
    </source>
</evidence>
<dbReference type="RefSeq" id="WP_146510558.1">
    <property type="nucleotide sequence ID" value="NZ_SIHI01000007.1"/>
</dbReference>
<comment type="function">
    <text evidence="1">Assembles around the rod to form the L-ring and probably protects the motor/basal body from shearing forces during rotation.</text>
</comment>
<keyword evidence="6" id="KW-0282">Flagellum</keyword>
<name>A0A5C5WNL9_9PLAN</name>
<dbReference type="PANTHER" id="PTHR30381:SF0">
    <property type="entry name" value="FLAGELLAR P-RING PROTEIN"/>
    <property type="match status" value="1"/>
</dbReference>
<proteinExistence type="predicted"/>
<dbReference type="GO" id="GO:0005198">
    <property type="term" value="F:structural molecule activity"/>
    <property type="evidence" value="ECO:0007669"/>
    <property type="project" value="InterPro"/>
</dbReference>
<dbReference type="EMBL" id="SIHI01000007">
    <property type="protein sequence ID" value="TWT52197.1"/>
    <property type="molecule type" value="Genomic_DNA"/>
</dbReference>
<protein>
    <submittedName>
        <fullName evidence="6">Flagellar basal body P-ring protein</fullName>
    </submittedName>
</protein>
<dbReference type="GO" id="GO:0030288">
    <property type="term" value="C:outer membrane-bounded periplasmic space"/>
    <property type="evidence" value="ECO:0007669"/>
    <property type="project" value="InterPro"/>
</dbReference>
<dbReference type="Proteomes" id="UP000317243">
    <property type="component" value="Unassembled WGS sequence"/>
</dbReference>
<feature type="region of interest" description="Disordered" evidence="5">
    <location>
        <begin position="1"/>
        <end position="21"/>
    </location>
</feature>
<dbReference type="Gene3D" id="1.25.10.10">
    <property type="entry name" value="Leucine-rich Repeat Variant"/>
    <property type="match status" value="1"/>
</dbReference>
<sequence>MQVRRPSTSSPERQHVDATTEASDSRRSFLKLCASSLIFGSTLSGCHELNIKRWFDDEEAMRLNVQEAIRGEDGHSKLIGDYIKIADSTLGYIKVQGVGLVTRLDGTGEDPPISPLRTRLLDDIRREEIDDPNSLLRSSETSLVVVTAYIPPIARKGDRLDVEITIPDGSETVSLKGGWLMPCRLSEHALLEGQVHKGNEVVYATGPILIDGLFEDSTGSSVASRKGVIPSGAVYSGPDRILTVAIRSDYRRVRMSTHLASRIGQRFHDYDKHGIRRPLATAKSNAHLELIVQERYRNNYPRFLQCVRHITLTESPVEKHLRMQDLGERIMFGPTSEQAALQLEAEGSEGVPALKRALNSPSPEARFRAAEALAYLGKPECATELKEAARNEPAFRIFALAALACLQTGETISALEELMHEESLETRYGAFRSLSTLAPDDPIVQGIPMDGEFRMHLIDSTATPFVHLTRRKKPEVVLFGAEQEFQLPMTIRAGSRILIRGNTLDNSVDVKRVAAGEEDKTLTVSARIAEVVKAATDLGASYPDIVQMLVEAKNQSNLPGKIAIDEMPKPGRVYHRVPEDFANAENANGSTSSSPATIGSDGLMPNLFTEQSNKTIVTEAPEVSDPKEAGMEPNGIIVE</sequence>
<feature type="compositionally biased region" description="Basic and acidic residues" evidence="5">
    <location>
        <begin position="12"/>
        <end position="21"/>
    </location>
</feature>
<dbReference type="OrthoDB" id="232006at2"/>
<dbReference type="GO" id="GO:0071973">
    <property type="term" value="P:bacterial-type flagellum-dependent cell motility"/>
    <property type="evidence" value="ECO:0007669"/>
    <property type="project" value="InterPro"/>
</dbReference>
<keyword evidence="7" id="KW-1185">Reference proteome</keyword>
<dbReference type="Pfam" id="PF02119">
    <property type="entry name" value="FlgI"/>
    <property type="match status" value="1"/>
</dbReference>
<keyword evidence="6" id="KW-0969">Cilium</keyword>
<dbReference type="InterPro" id="IPR011989">
    <property type="entry name" value="ARM-like"/>
</dbReference>
<dbReference type="InterPro" id="IPR016024">
    <property type="entry name" value="ARM-type_fold"/>
</dbReference>
<keyword evidence="3" id="KW-0732">Signal</keyword>
<evidence type="ECO:0000256" key="5">
    <source>
        <dbReference type="SAM" id="MobiDB-lite"/>
    </source>
</evidence>
<dbReference type="SUPFAM" id="SSF48371">
    <property type="entry name" value="ARM repeat"/>
    <property type="match status" value="1"/>
</dbReference>
<dbReference type="PRINTS" id="PR01010">
    <property type="entry name" value="FLGPRINGFLGI"/>
</dbReference>
<reference evidence="6 7" key="1">
    <citation type="submission" date="2019-02" db="EMBL/GenBank/DDBJ databases">
        <title>Deep-cultivation of Planctomycetes and their phenomic and genomic characterization uncovers novel biology.</title>
        <authorList>
            <person name="Wiegand S."/>
            <person name="Jogler M."/>
            <person name="Boedeker C."/>
            <person name="Pinto D."/>
            <person name="Vollmers J."/>
            <person name="Rivas-Marin E."/>
            <person name="Kohn T."/>
            <person name="Peeters S.H."/>
            <person name="Heuer A."/>
            <person name="Rast P."/>
            <person name="Oberbeckmann S."/>
            <person name="Bunk B."/>
            <person name="Jeske O."/>
            <person name="Meyerdierks A."/>
            <person name="Storesund J.E."/>
            <person name="Kallscheuer N."/>
            <person name="Luecker S."/>
            <person name="Lage O.M."/>
            <person name="Pohl T."/>
            <person name="Merkel B.J."/>
            <person name="Hornburger P."/>
            <person name="Mueller R.-W."/>
            <person name="Bruemmer F."/>
            <person name="Labrenz M."/>
            <person name="Spormann A.M."/>
            <person name="Op Den Camp H."/>
            <person name="Overmann J."/>
            <person name="Amann R."/>
            <person name="Jetten M.S.M."/>
            <person name="Mascher T."/>
            <person name="Medema M.H."/>
            <person name="Devos D.P."/>
            <person name="Kaster A.-K."/>
            <person name="Ovreas L."/>
            <person name="Rohde M."/>
            <person name="Galperin M.Y."/>
            <person name="Jogler C."/>
        </authorList>
    </citation>
    <scope>NUCLEOTIDE SEQUENCE [LARGE SCALE GENOMIC DNA]</scope>
    <source>
        <strain evidence="6 7">KOR42</strain>
    </source>
</reference>
<evidence type="ECO:0000256" key="4">
    <source>
        <dbReference type="ARBA" id="ARBA00023143"/>
    </source>
</evidence>
<evidence type="ECO:0000313" key="7">
    <source>
        <dbReference type="Proteomes" id="UP000317243"/>
    </source>
</evidence>
<accession>A0A5C5WNL9</accession>
<dbReference type="AlphaFoldDB" id="A0A5C5WNL9"/>
<dbReference type="PANTHER" id="PTHR30381">
    <property type="entry name" value="FLAGELLAR P-RING PERIPLASMIC PROTEIN FLGI"/>
    <property type="match status" value="1"/>
</dbReference>